<proteinExistence type="predicted"/>
<reference evidence="1 2" key="1">
    <citation type="submission" date="2010-01" db="EMBL/GenBank/DDBJ databases">
        <authorList>
            <person name="Kropinski A.M."/>
            <person name="Agwai U."/>
            <person name="Lingohr E.J."/>
            <person name="Poindexter J.S."/>
            <person name="Wright E.R."/>
        </authorList>
    </citation>
    <scope>NUCLEOTIDE SEQUENCE [LARGE SCALE GENOMIC DNA]</scope>
</reference>
<dbReference type="EMBL" id="GU393987">
    <property type="protein sequence ID" value="ADD21675.1"/>
    <property type="molecule type" value="Genomic_DNA"/>
</dbReference>
<name>F1ADS3_9CAUD</name>
<accession>F1ADS3</accession>
<dbReference type="Proteomes" id="UP000373977">
    <property type="component" value="Segment"/>
</dbReference>
<evidence type="ECO:0000313" key="1">
    <source>
        <dbReference type="EMBL" id="ADD21675.1"/>
    </source>
</evidence>
<evidence type="ECO:0000313" key="2">
    <source>
        <dbReference type="Proteomes" id="UP000373977"/>
    </source>
</evidence>
<organism evidence="1 2">
    <name type="scientific">Caulobacter phage Cd1</name>
    <dbReference type="NCBI Taxonomy" id="718008"/>
    <lineage>
        <taxon>Viruses</taxon>
        <taxon>Duplodnaviria</taxon>
        <taxon>Heunggongvirae</taxon>
        <taxon>Uroviricota</taxon>
        <taxon>Caudoviricetes</taxon>
        <taxon>Autographivirales</taxon>
        <taxon>Autonotataviridae</taxon>
        <taxon>Conareevirus</taxon>
        <taxon>Conareevirus Cd1</taxon>
    </lineage>
</organism>
<protein>
    <submittedName>
        <fullName evidence="1">Uncharacterized protein</fullName>
    </submittedName>
</protein>
<keyword evidence="2" id="KW-1185">Reference proteome</keyword>
<sequence>MAFKRWAGSSFVDVGGVRRWTGTEWKLCDFVKRWNGSSWVDVWRGITAGITGYFAPVRVGSSNSYDDGTFSVYVEPYGTYTPSAYQWGITDYGGGLAIMGGTTGSTIRLRGPGYSTTDFPQEYQVDIWCDVTINGSVYRTKPFSAYYNAGFM</sequence>